<feature type="transmembrane region" description="Helical" evidence="1">
    <location>
        <begin position="309"/>
        <end position="328"/>
    </location>
</feature>
<dbReference type="EMBL" id="JAAIKC010000020">
    <property type="protein sequence ID" value="NEW09607.1"/>
    <property type="molecule type" value="Genomic_DNA"/>
</dbReference>
<reference evidence="2" key="1">
    <citation type="submission" date="2020-02" db="EMBL/GenBank/DDBJ databases">
        <authorList>
            <person name="Shen X.-R."/>
            <person name="Zhang Y.-X."/>
        </authorList>
    </citation>
    <scope>NUCLEOTIDE SEQUENCE</scope>
    <source>
        <strain evidence="2">SYP-B3998</strain>
    </source>
</reference>
<keyword evidence="1" id="KW-1133">Transmembrane helix</keyword>
<evidence type="ECO:0000313" key="2">
    <source>
        <dbReference type="EMBL" id="NEW09607.1"/>
    </source>
</evidence>
<sequence>MKTMELDTRSLWQKRFERYLKESIGYWQYAARSSFLGFVLFLVILSSYYYAKILQELPTDYPFIWIVLLILVPALSSSPIRTLLRSADRMFLLRTEHRMSTYFRSAFLYSFVVQAFWTFIAWVALWPLYHHCVGRAEQPVFLMLGFIMLVKLANLLASWQETRLADHRARLTSIIFRWLATLTVVYFQYIYNLLWACGLALALIFLWLAAAHFVSRHVIGWDYLIAKEKHQQARLYSFFNWFVDVPHLPTRITRRRWISGVTRWIPFQQDATYMYLYTKTLLRTELFAILLRVTFVGTLAIVVSSSDVVRAVILCVVLLISIVQLTTLERAHRYTFWLETYPLNRSTKAGSLAFLIWCVLLIQTCVLTIPLLIRSSLTYVLVPLLAVTLISFICGVVLRRRFQAAILRET</sequence>
<accession>A0A6G4A7K7</accession>
<feature type="transmembrane region" description="Helical" evidence="1">
    <location>
        <begin position="63"/>
        <end position="84"/>
    </location>
</feature>
<dbReference type="AlphaFoldDB" id="A0A6G4A7K7"/>
<organism evidence="2">
    <name type="scientific">Paenibacillus sp. SYP-B3998</name>
    <dbReference type="NCBI Taxonomy" id="2678564"/>
    <lineage>
        <taxon>Bacteria</taxon>
        <taxon>Bacillati</taxon>
        <taxon>Bacillota</taxon>
        <taxon>Bacilli</taxon>
        <taxon>Bacillales</taxon>
        <taxon>Paenibacillaceae</taxon>
        <taxon>Paenibacillus</taxon>
    </lineage>
</organism>
<feature type="transmembrane region" description="Helical" evidence="1">
    <location>
        <begin position="286"/>
        <end position="303"/>
    </location>
</feature>
<feature type="transmembrane region" description="Helical" evidence="1">
    <location>
        <begin position="105"/>
        <end position="128"/>
    </location>
</feature>
<proteinExistence type="predicted"/>
<feature type="transmembrane region" description="Helical" evidence="1">
    <location>
        <begin position="29"/>
        <end position="51"/>
    </location>
</feature>
<comment type="caution">
    <text evidence="2">The sequence shown here is derived from an EMBL/GenBank/DDBJ whole genome shotgun (WGS) entry which is preliminary data.</text>
</comment>
<feature type="transmembrane region" description="Helical" evidence="1">
    <location>
        <begin position="193"/>
        <end position="214"/>
    </location>
</feature>
<feature type="transmembrane region" description="Helical" evidence="1">
    <location>
        <begin position="349"/>
        <end position="373"/>
    </location>
</feature>
<gene>
    <name evidence="2" type="ORF">GK047_27140</name>
</gene>
<evidence type="ECO:0000256" key="1">
    <source>
        <dbReference type="SAM" id="Phobius"/>
    </source>
</evidence>
<feature type="transmembrane region" description="Helical" evidence="1">
    <location>
        <begin position="169"/>
        <end position="187"/>
    </location>
</feature>
<dbReference type="PIRSF" id="PIRSF037259">
    <property type="entry name" value="EcsB_ABC"/>
    <property type="match status" value="1"/>
</dbReference>
<keyword evidence="1" id="KW-0812">Transmembrane</keyword>
<feature type="transmembrane region" description="Helical" evidence="1">
    <location>
        <begin position="379"/>
        <end position="398"/>
    </location>
</feature>
<protein>
    <submittedName>
        <fullName evidence="2">ABC transporter permease</fullName>
    </submittedName>
</protein>
<dbReference type="Pfam" id="PF05975">
    <property type="entry name" value="EcsB"/>
    <property type="match status" value="1"/>
</dbReference>
<dbReference type="RefSeq" id="WP_163953624.1">
    <property type="nucleotide sequence ID" value="NZ_JAAIKC010000020.1"/>
</dbReference>
<dbReference type="InterPro" id="IPR010288">
    <property type="entry name" value="EcsB_ABC"/>
</dbReference>
<keyword evidence="1" id="KW-0472">Membrane</keyword>
<feature type="transmembrane region" description="Helical" evidence="1">
    <location>
        <begin position="140"/>
        <end position="157"/>
    </location>
</feature>
<dbReference type="GO" id="GO:0016020">
    <property type="term" value="C:membrane"/>
    <property type="evidence" value="ECO:0007669"/>
    <property type="project" value="InterPro"/>
</dbReference>
<name>A0A6G4A7K7_9BACL</name>